<gene>
    <name evidence="9" type="ORF">CM240_2249</name>
</gene>
<dbReference type="OrthoDB" id="371137at2"/>
<dbReference type="PANTHER" id="PTHR42709">
    <property type="entry name" value="ALKALINE PHOSPHATASE LIKE PROTEIN"/>
    <property type="match status" value="1"/>
</dbReference>
<dbReference type="InterPro" id="IPR051311">
    <property type="entry name" value="DedA_domain"/>
</dbReference>
<dbReference type="Proteomes" id="UP000019426">
    <property type="component" value="Chromosome M2/40_rep1"/>
</dbReference>
<feature type="transmembrane region" description="Helical" evidence="7">
    <location>
        <begin position="7"/>
        <end position="31"/>
    </location>
</feature>
<feature type="domain" description="VTT" evidence="8">
    <location>
        <begin position="1"/>
        <end position="110"/>
    </location>
</feature>
<dbReference type="KEGG" id="clt:CM240_2249"/>
<comment type="similarity">
    <text evidence="2">Belongs to the DedA family.</text>
</comment>
<feature type="transmembrane region" description="Helical" evidence="7">
    <location>
        <begin position="119"/>
        <end position="136"/>
    </location>
</feature>
<reference evidence="9 10" key="1">
    <citation type="submission" date="2013-11" db="EMBL/GenBank/DDBJ databases">
        <title>Complete genome sequence of Clostridum sp. M2/40.</title>
        <authorList>
            <person name="Wibberg D."/>
            <person name="Puehler A."/>
            <person name="Schlueter A."/>
        </authorList>
    </citation>
    <scope>NUCLEOTIDE SEQUENCE [LARGE SCALE GENOMIC DNA]</scope>
    <source>
        <strain evidence="10">M2/40</strain>
    </source>
</reference>
<keyword evidence="3" id="KW-1003">Cell membrane</keyword>
<dbReference type="Pfam" id="PF09335">
    <property type="entry name" value="VTT_dom"/>
    <property type="match status" value="1"/>
</dbReference>
<dbReference type="EMBL" id="HG917868">
    <property type="protein sequence ID" value="CDM69392.1"/>
    <property type="molecule type" value="Genomic_DNA"/>
</dbReference>
<evidence type="ECO:0000256" key="7">
    <source>
        <dbReference type="SAM" id="Phobius"/>
    </source>
</evidence>
<dbReference type="HOGENOM" id="CLU_1774128_0_0_9"/>
<keyword evidence="4 7" id="KW-0812">Transmembrane</keyword>
<dbReference type="PANTHER" id="PTHR42709:SF6">
    <property type="entry name" value="UNDECAPRENYL PHOSPHATE TRANSPORTER A"/>
    <property type="match status" value="1"/>
</dbReference>
<comment type="subcellular location">
    <subcellularLocation>
        <location evidence="1">Cell membrane</location>
        <topology evidence="1">Multi-pass membrane protein</topology>
    </subcellularLocation>
</comment>
<evidence type="ECO:0000256" key="4">
    <source>
        <dbReference type="ARBA" id="ARBA00022692"/>
    </source>
</evidence>
<evidence type="ECO:0000256" key="6">
    <source>
        <dbReference type="ARBA" id="ARBA00023136"/>
    </source>
</evidence>
<evidence type="ECO:0000256" key="1">
    <source>
        <dbReference type="ARBA" id="ARBA00004651"/>
    </source>
</evidence>
<evidence type="ECO:0000256" key="5">
    <source>
        <dbReference type="ARBA" id="ARBA00022989"/>
    </source>
</evidence>
<evidence type="ECO:0000256" key="3">
    <source>
        <dbReference type="ARBA" id="ARBA00022475"/>
    </source>
</evidence>
<dbReference type="InterPro" id="IPR032816">
    <property type="entry name" value="VTT_dom"/>
</dbReference>
<keyword evidence="10" id="KW-1185">Reference proteome</keyword>
<accession>W6S509</accession>
<proteinExistence type="inferred from homology"/>
<sequence length="146" mass="16052">MAGSATFGPLIGAIVGFFGTIAGIIVMFSIAKYVGGNIASKMVDKKKLEKFNNYIERNDTIIILMLFILPILPDEVICIGSGIAKVNGFKFLIIAMISKLVTSISLAYSIEIIKLDETFLTIFIIVIMAIVFIRKVKLCERKTRGL</sequence>
<name>W6S509_9CLOT</name>
<keyword evidence="5 7" id="KW-1133">Transmembrane helix</keyword>
<protein>
    <submittedName>
        <fullName evidence="9">Putative membrane protein</fullName>
    </submittedName>
</protein>
<dbReference type="AlphaFoldDB" id="W6S509"/>
<evidence type="ECO:0000259" key="8">
    <source>
        <dbReference type="Pfam" id="PF09335"/>
    </source>
</evidence>
<dbReference type="eggNOG" id="COG0398">
    <property type="taxonomic scope" value="Bacteria"/>
</dbReference>
<evidence type="ECO:0000313" key="9">
    <source>
        <dbReference type="EMBL" id="CDM69392.1"/>
    </source>
</evidence>
<organism evidence="9 10">
    <name type="scientific">Clostridium bornimense</name>
    <dbReference type="NCBI Taxonomy" id="1216932"/>
    <lineage>
        <taxon>Bacteria</taxon>
        <taxon>Bacillati</taxon>
        <taxon>Bacillota</taxon>
        <taxon>Clostridia</taxon>
        <taxon>Eubacteriales</taxon>
        <taxon>Clostridiaceae</taxon>
        <taxon>Clostridium</taxon>
    </lineage>
</organism>
<evidence type="ECO:0000313" key="10">
    <source>
        <dbReference type="Proteomes" id="UP000019426"/>
    </source>
</evidence>
<evidence type="ECO:0000256" key="2">
    <source>
        <dbReference type="ARBA" id="ARBA00010792"/>
    </source>
</evidence>
<keyword evidence="6 7" id="KW-0472">Membrane</keyword>
<feature type="transmembrane region" description="Helical" evidence="7">
    <location>
        <begin position="91"/>
        <end position="113"/>
    </location>
</feature>
<dbReference type="GO" id="GO:0005886">
    <property type="term" value="C:plasma membrane"/>
    <property type="evidence" value="ECO:0007669"/>
    <property type="project" value="UniProtKB-SubCell"/>
</dbReference>
<feature type="transmembrane region" description="Helical" evidence="7">
    <location>
        <begin position="61"/>
        <end position="84"/>
    </location>
</feature>
<dbReference type="PATRIC" id="fig|1216932.3.peg.2232"/>